<evidence type="ECO:0000313" key="2">
    <source>
        <dbReference type="EMBL" id="ASU36723.1"/>
    </source>
</evidence>
<evidence type="ECO:0000313" key="3">
    <source>
        <dbReference type="Proteomes" id="UP000215002"/>
    </source>
</evidence>
<feature type="signal peptide" evidence="1">
    <location>
        <begin position="1"/>
        <end position="30"/>
    </location>
</feature>
<dbReference type="Proteomes" id="UP000215002">
    <property type="component" value="Chromosome"/>
</dbReference>
<protein>
    <submittedName>
        <fullName evidence="2">Uncharacterized protein</fullName>
    </submittedName>
</protein>
<gene>
    <name evidence="2" type="ORF">MuYL_4840</name>
</gene>
<organism evidence="2 3">
    <name type="scientific">Mucilaginibacter xinganensis</name>
    <dbReference type="NCBI Taxonomy" id="1234841"/>
    <lineage>
        <taxon>Bacteria</taxon>
        <taxon>Pseudomonadati</taxon>
        <taxon>Bacteroidota</taxon>
        <taxon>Sphingobacteriia</taxon>
        <taxon>Sphingobacteriales</taxon>
        <taxon>Sphingobacteriaceae</taxon>
        <taxon>Mucilaginibacter</taxon>
    </lineage>
</organism>
<dbReference type="AlphaFoldDB" id="A0A223P3N7"/>
<dbReference type="Gene3D" id="3.20.20.510">
    <property type="entry name" value="Uncharacterised protein PF12979, DUF3863"/>
    <property type="match status" value="1"/>
</dbReference>
<proteinExistence type="predicted"/>
<dbReference type="KEGG" id="muc:MuYL_4840"/>
<dbReference type="EMBL" id="CP022743">
    <property type="protein sequence ID" value="ASU36723.1"/>
    <property type="molecule type" value="Genomic_DNA"/>
</dbReference>
<dbReference type="RefSeq" id="WP_211710204.1">
    <property type="nucleotide sequence ID" value="NZ_CP022743.1"/>
</dbReference>
<keyword evidence="3" id="KW-1185">Reference proteome</keyword>
<feature type="chain" id="PRO_5012081522" evidence="1">
    <location>
        <begin position="31"/>
        <end position="565"/>
    </location>
</feature>
<reference evidence="2 3" key="1">
    <citation type="submission" date="2017-08" db="EMBL/GenBank/DDBJ databases">
        <title>Complete genome sequence of Mucilaginibacter sp. strain BJC16-A31.</title>
        <authorList>
            <consortium name="Henan University of Science and Technology"/>
            <person name="You X."/>
        </authorList>
    </citation>
    <scope>NUCLEOTIDE SEQUENCE [LARGE SCALE GENOMIC DNA]</scope>
    <source>
        <strain evidence="2 3">BJC16-A31</strain>
    </source>
</reference>
<name>A0A223P3N7_9SPHI</name>
<keyword evidence="1" id="KW-0732">Signal</keyword>
<sequence length="565" mass="64541">MILIKRIAFKKLAAFAAGSVICLGVLSSAAAGKATQDTTPKIVNIVNFIRLLEPRDPQITEEVLYQTVVKQVEIMKKYHLGGTFLLQYDALLDKRYQVLLAGLPKGSFEIGAWWEIPQPLVENAGLKWRGRYPWDWRANIGFSTGYTPKEREKLIDVYMKDFQKIFGYYPKSVASWFIDAYSLNYMYKKYHIVASANCKDQYGTDGYTLWGGYWNQAYYPSKINSYMPAQHAENQIPVPIFRMLGSDPIRQYDNGLGTTRQGVVTLEPVYKFGGGDSTWVNWFFKSFTDDKALGFNYTQAGQENSFTWDAMAKGLEIQMPLMATLRDEHKIRVETMEQSGLWFKKKYKVTPATSFTVSKDLEGSDLKTAWYDSRFYRINLLWENGSLRIRDIHLFDEKFPSVYETQVVTSNECTFFTLPVVDGYIWSKPNQIAGLRFKVLKDGNEVLLKGGNPEFTNKANGTLHVRWPLTNADGALEFDFTETQVKINFTGKTLCNWYLDLNAADKTVLPFVKITPAQINSRFEKTGYRLKATRGSFSKPSNGSVFRLKPQQNKIVLNMADVTGK</sequence>
<evidence type="ECO:0000256" key="1">
    <source>
        <dbReference type="SAM" id="SignalP"/>
    </source>
</evidence>
<accession>A0A223P3N7</accession>